<evidence type="ECO:0000256" key="6">
    <source>
        <dbReference type="ARBA" id="ARBA00022691"/>
    </source>
</evidence>
<dbReference type="HAMAP" id="MF_01694">
    <property type="entry name" value="BioB"/>
    <property type="match status" value="1"/>
</dbReference>
<dbReference type="EMBL" id="FQWD01000003">
    <property type="protein sequence ID" value="SHG49149.1"/>
    <property type="molecule type" value="Genomic_DNA"/>
</dbReference>
<evidence type="ECO:0000256" key="15">
    <source>
        <dbReference type="SAM" id="MobiDB-lite"/>
    </source>
</evidence>
<feature type="binding site" evidence="13 14">
    <location>
        <position position="78"/>
    </location>
    <ligand>
        <name>[4Fe-4S] cluster</name>
        <dbReference type="ChEBI" id="CHEBI:49883"/>
        <note>4Fe-4S-S-AdoMet</note>
    </ligand>
</feature>
<dbReference type="SUPFAM" id="SSF102114">
    <property type="entry name" value="Radical SAM enzymes"/>
    <property type="match status" value="1"/>
</dbReference>
<protein>
    <recommendedName>
        <fullName evidence="3 13">Biotin synthase</fullName>
        <ecNumber evidence="3 13">2.8.1.6</ecNumber>
    </recommendedName>
</protein>
<keyword evidence="10 13" id="KW-0408">Iron</keyword>
<dbReference type="InterPro" id="IPR010722">
    <property type="entry name" value="BATS_dom"/>
</dbReference>
<evidence type="ECO:0000256" key="3">
    <source>
        <dbReference type="ARBA" id="ARBA00012236"/>
    </source>
</evidence>
<comment type="cofactor">
    <cofactor evidence="13 14">
        <name>[4Fe-4S] cluster</name>
        <dbReference type="ChEBI" id="CHEBI:49883"/>
    </cofactor>
    <text evidence="13 14">Binds 1 [4Fe-4S] cluster. The cluster is coordinated with 3 cysteines and an exchangeable S-adenosyl-L-methionine.</text>
</comment>
<evidence type="ECO:0000256" key="9">
    <source>
        <dbReference type="ARBA" id="ARBA00022756"/>
    </source>
</evidence>
<feature type="binding site" evidence="13 14">
    <location>
        <position position="209"/>
    </location>
    <ligand>
        <name>[2Fe-2S] cluster</name>
        <dbReference type="ChEBI" id="CHEBI:190135"/>
    </ligand>
</feature>
<dbReference type="GO" id="GO:0004076">
    <property type="term" value="F:biotin synthase activity"/>
    <property type="evidence" value="ECO:0007669"/>
    <property type="project" value="UniProtKB-UniRule"/>
</dbReference>
<evidence type="ECO:0000256" key="5">
    <source>
        <dbReference type="ARBA" id="ARBA00022679"/>
    </source>
</evidence>
<keyword evidence="9 13" id="KW-0093">Biotin biosynthesis</keyword>
<dbReference type="Pfam" id="PF04055">
    <property type="entry name" value="Radical_SAM"/>
    <property type="match status" value="1"/>
</dbReference>
<dbReference type="SFLD" id="SFLDS00029">
    <property type="entry name" value="Radical_SAM"/>
    <property type="match status" value="1"/>
</dbReference>
<dbReference type="PROSITE" id="PS51918">
    <property type="entry name" value="RADICAL_SAM"/>
    <property type="match status" value="1"/>
</dbReference>
<feature type="binding site" evidence="13 14">
    <location>
        <position position="74"/>
    </location>
    <ligand>
        <name>[4Fe-4S] cluster</name>
        <dbReference type="ChEBI" id="CHEBI:49883"/>
        <note>4Fe-4S-S-AdoMet</note>
    </ligand>
</feature>
<keyword evidence="11 13" id="KW-0411">Iron-sulfur</keyword>
<dbReference type="GO" id="GO:0051537">
    <property type="term" value="F:2 iron, 2 sulfur cluster binding"/>
    <property type="evidence" value="ECO:0007669"/>
    <property type="project" value="UniProtKB-KW"/>
</dbReference>
<dbReference type="GO" id="GO:0009102">
    <property type="term" value="P:biotin biosynthetic process"/>
    <property type="evidence" value="ECO:0007669"/>
    <property type="project" value="UniProtKB-UniRule"/>
</dbReference>
<dbReference type="Gene3D" id="3.20.20.70">
    <property type="entry name" value="Aldolase class I"/>
    <property type="match status" value="1"/>
</dbReference>
<dbReference type="SMART" id="SM00876">
    <property type="entry name" value="BATS"/>
    <property type="match status" value="1"/>
</dbReference>
<keyword evidence="6 13" id="KW-0949">S-adenosyl-L-methionine</keyword>
<dbReference type="SFLD" id="SFLDG01278">
    <property type="entry name" value="biotin_synthase_like"/>
    <property type="match status" value="1"/>
</dbReference>
<dbReference type="InterPro" id="IPR058240">
    <property type="entry name" value="rSAM_sf"/>
</dbReference>
<dbReference type="OrthoDB" id="9786826at2"/>
<evidence type="ECO:0000256" key="13">
    <source>
        <dbReference type="HAMAP-Rule" id="MF_01694"/>
    </source>
</evidence>
<dbReference type="SFLD" id="SFLDF00272">
    <property type="entry name" value="biotin_synthase"/>
    <property type="match status" value="1"/>
</dbReference>
<evidence type="ECO:0000256" key="1">
    <source>
        <dbReference type="ARBA" id="ARBA00004942"/>
    </source>
</evidence>
<comment type="catalytic activity">
    <reaction evidence="12 13">
        <text>(4R,5S)-dethiobiotin + (sulfur carrier)-SH + 2 reduced [2Fe-2S]-[ferredoxin] + 2 S-adenosyl-L-methionine = (sulfur carrier)-H + biotin + 2 5'-deoxyadenosine + 2 L-methionine + 2 oxidized [2Fe-2S]-[ferredoxin]</text>
        <dbReference type="Rhea" id="RHEA:22060"/>
        <dbReference type="Rhea" id="RHEA-COMP:10000"/>
        <dbReference type="Rhea" id="RHEA-COMP:10001"/>
        <dbReference type="Rhea" id="RHEA-COMP:14737"/>
        <dbReference type="Rhea" id="RHEA-COMP:14739"/>
        <dbReference type="ChEBI" id="CHEBI:17319"/>
        <dbReference type="ChEBI" id="CHEBI:29917"/>
        <dbReference type="ChEBI" id="CHEBI:33737"/>
        <dbReference type="ChEBI" id="CHEBI:33738"/>
        <dbReference type="ChEBI" id="CHEBI:57586"/>
        <dbReference type="ChEBI" id="CHEBI:57844"/>
        <dbReference type="ChEBI" id="CHEBI:59789"/>
        <dbReference type="ChEBI" id="CHEBI:64428"/>
        <dbReference type="ChEBI" id="CHEBI:149473"/>
        <dbReference type="EC" id="2.8.1.6"/>
    </reaction>
</comment>
<dbReference type="STRING" id="634436.SAMN05216361_2411"/>
<dbReference type="Pfam" id="PF06968">
    <property type="entry name" value="BATS"/>
    <property type="match status" value="1"/>
</dbReference>
<evidence type="ECO:0000256" key="4">
    <source>
        <dbReference type="ARBA" id="ARBA00022485"/>
    </source>
</evidence>
<name>A0A1M5K9I3_9ALTE</name>
<comment type="subunit">
    <text evidence="13">Homodimer.</text>
</comment>
<dbReference type="Proteomes" id="UP000184520">
    <property type="component" value="Unassembled WGS sequence"/>
</dbReference>
<dbReference type="InterPro" id="IPR006638">
    <property type="entry name" value="Elp3/MiaA/NifB-like_rSAM"/>
</dbReference>
<feature type="region of interest" description="Disordered" evidence="15">
    <location>
        <begin position="1"/>
        <end position="23"/>
    </location>
</feature>
<evidence type="ECO:0000313" key="17">
    <source>
        <dbReference type="EMBL" id="SHG49149.1"/>
    </source>
</evidence>
<feature type="compositionally biased region" description="Polar residues" evidence="15">
    <location>
        <begin position="1"/>
        <end position="19"/>
    </location>
</feature>
<evidence type="ECO:0000259" key="16">
    <source>
        <dbReference type="PROSITE" id="PS51918"/>
    </source>
</evidence>
<dbReference type="AlphaFoldDB" id="A0A1M5K9I3"/>
<feature type="domain" description="Radical SAM core" evidence="16">
    <location>
        <begin position="59"/>
        <end position="286"/>
    </location>
</feature>
<evidence type="ECO:0000256" key="14">
    <source>
        <dbReference type="PIRSR" id="PIRSR001619-1"/>
    </source>
</evidence>
<comment type="similarity">
    <text evidence="2 13">Belongs to the radical SAM superfamily. Biotin synthase family.</text>
</comment>
<dbReference type="NCBIfam" id="TIGR00433">
    <property type="entry name" value="bioB"/>
    <property type="match status" value="1"/>
</dbReference>
<comment type="pathway">
    <text evidence="1 13">Cofactor biosynthesis; biotin biosynthesis; biotin from 7,8-diaminononanoate: step 2/2.</text>
</comment>
<evidence type="ECO:0000256" key="11">
    <source>
        <dbReference type="ARBA" id="ARBA00023014"/>
    </source>
</evidence>
<dbReference type="GO" id="GO:0051539">
    <property type="term" value="F:4 iron, 4 sulfur cluster binding"/>
    <property type="evidence" value="ECO:0007669"/>
    <property type="project" value="UniProtKB-KW"/>
</dbReference>
<accession>A0A1M5K9I3</accession>
<feature type="region of interest" description="Disordered" evidence="15">
    <location>
        <begin position="359"/>
        <end position="379"/>
    </location>
</feature>
<keyword evidence="4 13" id="KW-0004">4Fe-4S</keyword>
<comment type="cofactor">
    <cofactor evidence="14">
        <name>[2Fe-2S] cluster</name>
        <dbReference type="ChEBI" id="CHEBI:190135"/>
    </cofactor>
    <text evidence="14">Binds 1 [2Fe-2S] cluster. The cluster is coordinated with 3 cysteines and 1 arginine.</text>
</comment>
<evidence type="ECO:0000313" key="18">
    <source>
        <dbReference type="Proteomes" id="UP000184520"/>
    </source>
</evidence>
<dbReference type="InterPro" id="IPR002684">
    <property type="entry name" value="Biotin_synth/BioAB"/>
</dbReference>
<dbReference type="FunFam" id="3.20.20.70:FF:000011">
    <property type="entry name" value="Biotin synthase"/>
    <property type="match status" value="1"/>
</dbReference>
<comment type="cofactor">
    <cofactor evidence="13">
        <name>[2Fe-2S] cluster</name>
        <dbReference type="ChEBI" id="CHEBI:190135"/>
    </cofactor>
    <text evidence="13">Binds 1 [2Fe-2S] cluster. The cluster is coordinated with 3 cysteines and 1 arginine.</text>
</comment>
<feature type="binding site" evidence="13 14">
    <location>
        <position position="81"/>
    </location>
    <ligand>
        <name>[4Fe-4S] cluster</name>
        <dbReference type="ChEBI" id="CHEBI:49883"/>
        <note>4Fe-4S-S-AdoMet</note>
    </ligand>
</feature>
<dbReference type="InterPro" id="IPR024177">
    <property type="entry name" value="Biotin_synthase"/>
</dbReference>
<comment type="function">
    <text evidence="13">Catalyzes the conversion of dethiobiotin (DTB) to biotin by the insertion of a sulfur atom into dethiobiotin via a radical-based mechanism.</text>
</comment>
<feature type="binding site" evidence="13 14">
    <location>
        <position position="118"/>
    </location>
    <ligand>
        <name>[2Fe-2S] cluster</name>
        <dbReference type="ChEBI" id="CHEBI:190135"/>
    </ligand>
</feature>
<dbReference type="PIRSF" id="PIRSF001619">
    <property type="entry name" value="Biotin_synth"/>
    <property type="match status" value="1"/>
</dbReference>
<dbReference type="SMART" id="SM00729">
    <property type="entry name" value="Elp3"/>
    <property type="match status" value="1"/>
</dbReference>
<dbReference type="PANTHER" id="PTHR22976">
    <property type="entry name" value="BIOTIN SYNTHASE"/>
    <property type="match status" value="1"/>
</dbReference>
<keyword evidence="5 13" id="KW-0808">Transferase</keyword>
<dbReference type="RefSeq" id="WP_073322649.1">
    <property type="nucleotide sequence ID" value="NZ_FQWD01000003.1"/>
</dbReference>
<keyword evidence="8 13" id="KW-0479">Metal-binding</keyword>
<dbReference type="EC" id="2.8.1.6" evidence="3 13"/>
<dbReference type="InterPro" id="IPR013785">
    <property type="entry name" value="Aldolase_TIM"/>
</dbReference>
<keyword evidence="7 13" id="KW-0001">2Fe-2S</keyword>
<dbReference type="PANTHER" id="PTHR22976:SF2">
    <property type="entry name" value="BIOTIN SYNTHASE, MITOCHONDRIAL"/>
    <property type="match status" value="1"/>
</dbReference>
<sequence length="379" mass="42386">MSVTQHNSVHSAPGSSHGAQVSAIRHDWTREEVEAFYAMPFNDLLFQAQIVHRQHFDPNEVQVSTLLSIKTGACPEDCKYCPQSARYDTGLEKERLLEMEKVIQRAKEAKQTGSTRFCMGAAWRNPKERDMPYLTQMVAEVKSLGLETCMTLGMLTRDQALALKQAGLDYYNHNLDTSPEFYGDIITTRTYQDRLNTLQHVRDAGMNVCSGGIVGMGESVSDRAGLLMQLANLPEHPQSVPINMLVKVDGTPLDKLDDMEPFEFIRTIAIARIMMPASHVRLSAGRENMSEQTQALCFMAGANSIFYGCKLLTTSNPDTHEDVVLFKKLGINTERTRDYSDEAHELLLEEALEQQQQAPEDLFYDATASKPAGKQAETV</sequence>
<dbReference type="InterPro" id="IPR007197">
    <property type="entry name" value="rSAM"/>
</dbReference>
<feature type="binding site" evidence="13 14">
    <location>
        <position position="149"/>
    </location>
    <ligand>
        <name>[2Fe-2S] cluster</name>
        <dbReference type="ChEBI" id="CHEBI:190135"/>
    </ligand>
</feature>
<keyword evidence="18" id="KW-1185">Reference proteome</keyword>
<gene>
    <name evidence="13" type="primary">bioB</name>
    <name evidence="17" type="ORF">SAMN05216361_2411</name>
</gene>
<evidence type="ECO:0000256" key="12">
    <source>
        <dbReference type="ARBA" id="ARBA00051157"/>
    </source>
</evidence>
<evidence type="ECO:0000256" key="7">
    <source>
        <dbReference type="ARBA" id="ARBA00022714"/>
    </source>
</evidence>
<organism evidence="17 18">
    <name type="scientific">Marisediminitalea aggregata</name>
    <dbReference type="NCBI Taxonomy" id="634436"/>
    <lineage>
        <taxon>Bacteria</taxon>
        <taxon>Pseudomonadati</taxon>
        <taxon>Pseudomonadota</taxon>
        <taxon>Gammaproteobacteria</taxon>
        <taxon>Alteromonadales</taxon>
        <taxon>Alteromonadaceae</taxon>
        <taxon>Marisediminitalea</taxon>
    </lineage>
</organism>
<feature type="binding site" evidence="13 14">
    <location>
        <position position="281"/>
    </location>
    <ligand>
        <name>[2Fe-2S] cluster</name>
        <dbReference type="ChEBI" id="CHEBI:190135"/>
    </ligand>
</feature>
<dbReference type="UniPathway" id="UPA00078">
    <property type="reaction ID" value="UER00162"/>
</dbReference>
<reference evidence="18" key="1">
    <citation type="submission" date="2016-11" db="EMBL/GenBank/DDBJ databases">
        <authorList>
            <person name="Varghese N."/>
            <person name="Submissions S."/>
        </authorList>
    </citation>
    <scope>NUCLEOTIDE SEQUENCE [LARGE SCALE GENOMIC DNA]</scope>
    <source>
        <strain evidence="18">CGMCC 1.8995</strain>
    </source>
</reference>
<proteinExistence type="inferred from homology"/>
<evidence type="ECO:0000256" key="10">
    <source>
        <dbReference type="ARBA" id="ARBA00023004"/>
    </source>
</evidence>
<evidence type="ECO:0000256" key="8">
    <source>
        <dbReference type="ARBA" id="ARBA00022723"/>
    </source>
</evidence>
<dbReference type="CDD" id="cd01335">
    <property type="entry name" value="Radical_SAM"/>
    <property type="match status" value="1"/>
</dbReference>
<evidence type="ECO:0000256" key="2">
    <source>
        <dbReference type="ARBA" id="ARBA00010765"/>
    </source>
</evidence>
<dbReference type="SFLD" id="SFLDG01060">
    <property type="entry name" value="BATS_domain_containing"/>
    <property type="match status" value="1"/>
</dbReference>
<dbReference type="GO" id="GO:0005506">
    <property type="term" value="F:iron ion binding"/>
    <property type="evidence" value="ECO:0007669"/>
    <property type="project" value="UniProtKB-UniRule"/>
</dbReference>